<dbReference type="PANTHER" id="PTHR10366">
    <property type="entry name" value="NAD DEPENDENT EPIMERASE/DEHYDRATASE"/>
    <property type="match status" value="1"/>
</dbReference>
<keyword evidence="1" id="KW-0560">Oxidoreductase</keyword>
<protein>
    <submittedName>
        <fullName evidence="4">NAD(P)-binding protein</fullName>
    </submittedName>
</protein>
<dbReference type="EMBL" id="KB467832">
    <property type="protein sequence ID" value="PCH34576.1"/>
    <property type="molecule type" value="Genomic_DNA"/>
</dbReference>
<dbReference type="SUPFAM" id="SSF51735">
    <property type="entry name" value="NAD(P)-binding Rossmann-fold domains"/>
    <property type="match status" value="1"/>
</dbReference>
<evidence type="ECO:0000259" key="3">
    <source>
        <dbReference type="Pfam" id="PF01370"/>
    </source>
</evidence>
<evidence type="ECO:0000256" key="1">
    <source>
        <dbReference type="ARBA" id="ARBA00023002"/>
    </source>
</evidence>
<dbReference type="PANTHER" id="PTHR10366:SF562">
    <property type="entry name" value="ALDEHYDE REDUCTASE II (AFU_ORTHOLOGUE AFUA_1G11360)"/>
    <property type="match status" value="1"/>
</dbReference>
<evidence type="ECO:0000313" key="4">
    <source>
        <dbReference type="EMBL" id="PCH34576.1"/>
    </source>
</evidence>
<feature type="domain" description="NAD-dependent epimerase/dehydratase" evidence="3">
    <location>
        <begin position="10"/>
        <end position="264"/>
    </location>
</feature>
<evidence type="ECO:0000256" key="2">
    <source>
        <dbReference type="ARBA" id="ARBA00023445"/>
    </source>
</evidence>
<gene>
    <name evidence="4" type="ORF">WOLCODRAFT_139450</name>
</gene>
<proteinExistence type="inferred from homology"/>
<accession>A0A2H3IX91</accession>
<reference evidence="4 5" key="1">
    <citation type="journal article" date="2012" name="Science">
        <title>The Paleozoic origin of enzymatic lignin decomposition reconstructed from 31 fungal genomes.</title>
        <authorList>
            <person name="Floudas D."/>
            <person name="Binder M."/>
            <person name="Riley R."/>
            <person name="Barry K."/>
            <person name="Blanchette R.A."/>
            <person name="Henrissat B."/>
            <person name="Martinez A.T."/>
            <person name="Otillar R."/>
            <person name="Spatafora J.W."/>
            <person name="Yadav J.S."/>
            <person name="Aerts A."/>
            <person name="Benoit I."/>
            <person name="Boyd A."/>
            <person name="Carlson A."/>
            <person name="Copeland A."/>
            <person name="Coutinho P.M."/>
            <person name="de Vries R.P."/>
            <person name="Ferreira P."/>
            <person name="Findley K."/>
            <person name="Foster B."/>
            <person name="Gaskell J."/>
            <person name="Glotzer D."/>
            <person name="Gorecki P."/>
            <person name="Heitman J."/>
            <person name="Hesse C."/>
            <person name="Hori C."/>
            <person name="Igarashi K."/>
            <person name="Jurgens J.A."/>
            <person name="Kallen N."/>
            <person name="Kersten P."/>
            <person name="Kohler A."/>
            <person name="Kuees U."/>
            <person name="Kumar T.K.A."/>
            <person name="Kuo A."/>
            <person name="LaButti K."/>
            <person name="Larrondo L.F."/>
            <person name="Lindquist E."/>
            <person name="Ling A."/>
            <person name="Lombard V."/>
            <person name="Lucas S."/>
            <person name="Lundell T."/>
            <person name="Martin R."/>
            <person name="McLaughlin D.J."/>
            <person name="Morgenstern I."/>
            <person name="Morin E."/>
            <person name="Murat C."/>
            <person name="Nagy L.G."/>
            <person name="Nolan M."/>
            <person name="Ohm R.A."/>
            <person name="Patyshakuliyeva A."/>
            <person name="Rokas A."/>
            <person name="Ruiz-Duenas F.J."/>
            <person name="Sabat G."/>
            <person name="Salamov A."/>
            <person name="Samejima M."/>
            <person name="Schmutz J."/>
            <person name="Slot J.C."/>
            <person name="St John F."/>
            <person name="Stenlid J."/>
            <person name="Sun H."/>
            <person name="Sun S."/>
            <person name="Syed K."/>
            <person name="Tsang A."/>
            <person name="Wiebenga A."/>
            <person name="Young D."/>
            <person name="Pisabarro A."/>
            <person name="Eastwood D.C."/>
            <person name="Martin F."/>
            <person name="Cullen D."/>
            <person name="Grigoriev I.V."/>
            <person name="Hibbett D.S."/>
        </authorList>
    </citation>
    <scope>NUCLEOTIDE SEQUENCE [LARGE SCALE GENOMIC DNA]</scope>
    <source>
        <strain evidence="4 5">MD-104</strain>
    </source>
</reference>
<dbReference type="InterPro" id="IPR001509">
    <property type="entry name" value="Epimerase_deHydtase"/>
</dbReference>
<evidence type="ECO:0000313" key="5">
    <source>
        <dbReference type="Proteomes" id="UP000218811"/>
    </source>
</evidence>
<dbReference type="Pfam" id="PF01370">
    <property type="entry name" value="Epimerase"/>
    <property type="match status" value="1"/>
</dbReference>
<sequence length="337" mass="36492">MPAIPPNSLIVITGINGYIASHVGLAALQAGYRVRGTLRSLARSEEVKAGYTAAGADIGALEFVAVDDFTSDAQLDAAFAGATGVAHIALPGGLTDSNDDLPALGIASNQVVLRAVRRTGTVRRVVFTSSSVASVMQSLEYHEHTVTDADWNDKAVALFESATEDDKKSSTWPWLRYAALKTLSERAVWKWVDEEKPEFDIVTILPNANWGPVLFGEPRSTVYWIYELLQNNDSTAKSAHPQWFIDVRDDGRLHVLALATPSLGGKRIWAAAEPFGWNKVLSILRKHFPHVKVPEDIPGPQGEPDPQRIDSTVAAEALGGWIGIEKSVVDTAKSLGF</sequence>
<dbReference type="Gene3D" id="3.40.50.720">
    <property type="entry name" value="NAD(P)-binding Rossmann-like Domain"/>
    <property type="match status" value="1"/>
</dbReference>
<dbReference type="Proteomes" id="UP000218811">
    <property type="component" value="Unassembled WGS sequence"/>
</dbReference>
<keyword evidence="5" id="KW-1185">Reference proteome</keyword>
<dbReference type="AlphaFoldDB" id="A0A2H3IX91"/>
<name>A0A2H3IX91_WOLCO</name>
<dbReference type="InterPro" id="IPR050425">
    <property type="entry name" value="NAD(P)_dehydrat-like"/>
</dbReference>
<organism evidence="4 5">
    <name type="scientific">Wolfiporia cocos (strain MD-104)</name>
    <name type="common">Brown rot fungus</name>
    <dbReference type="NCBI Taxonomy" id="742152"/>
    <lineage>
        <taxon>Eukaryota</taxon>
        <taxon>Fungi</taxon>
        <taxon>Dikarya</taxon>
        <taxon>Basidiomycota</taxon>
        <taxon>Agaricomycotina</taxon>
        <taxon>Agaricomycetes</taxon>
        <taxon>Polyporales</taxon>
        <taxon>Phaeolaceae</taxon>
        <taxon>Wolfiporia</taxon>
    </lineage>
</organism>
<dbReference type="OrthoDB" id="2735536at2759"/>
<dbReference type="InterPro" id="IPR036291">
    <property type="entry name" value="NAD(P)-bd_dom_sf"/>
</dbReference>
<dbReference type="OMA" id="WNDAISI"/>
<comment type="similarity">
    <text evidence="2">Belongs to the NAD(P)-dependent epimerase/dehydratase family. Dihydroflavonol-4-reductase subfamily.</text>
</comment>
<dbReference type="GO" id="GO:0016616">
    <property type="term" value="F:oxidoreductase activity, acting on the CH-OH group of donors, NAD or NADP as acceptor"/>
    <property type="evidence" value="ECO:0007669"/>
    <property type="project" value="TreeGrafter"/>
</dbReference>
<dbReference type="STRING" id="742152.A0A2H3IX91"/>